<dbReference type="GO" id="GO:0003906">
    <property type="term" value="F:DNA-(apurinic or apyrimidinic site) endonuclease activity"/>
    <property type="evidence" value="ECO:0007669"/>
    <property type="project" value="TreeGrafter"/>
</dbReference>
<dbReference type="SUPFAM" id="SSF51658">
    <property type="entry name" value="Xylose isomerase-like"/>
    <property type="match status" value="1"/>
</dbReference>
<dbReference type="Gene3D" id="3.20.20.150">
    <property type="entry name" value="Divalent-metal-dependent TIM barrel enzymes"/>
    <property type="match status" value="1"/>
</dbReference>
<dbReference type="PANTHER" id="PTHR21445:SF0">
    <property type="entry name" value="APURINIC-APYRIMIDINIC ENDONUCLEASE"/>
    <property type="match status" value="1"/>
</dbReference>
<dbReference type="EMBL" id="UINC01040484">
    <property type="protein sequence ID" value="SVB40422.1"/>
    <property type="molecule type" value="Genomic_DNA"/>
</dbReference>
<dbReference type="InterPro" id="IPR001719">
    <property type="entry name" value="AP_endonuc_2"/>
</dbReference>
<dbReference type="InterPro" id="IPR036237">
    <property type="entry name" value="Xyl_isomerase-like_sf"/>
</dbReference>
<proteinExistence type="predicted"/>
<dbReference type="GO" id="GO:0008081">
    <property type="term" value="F:phosphoric diester hydrolase activity"/>
    <property type="evidence" value="ECO:0007669"/>
    <property type="project" value="TreeGrafter"/>
</dbReference>
<gene>
    <name evidence="1" type="ORF">METZ01_LOCUS193276</name>
</gene>
<dbReference type="GO" id="GO:0006284">
    <property type="term" value="P:base-excision repair"/>
    <property type="evidence" value="ECO:0007669"/>
    <property type="project" value="TreeGrafter"/>
</dbReference>
<dbReference type="PANTHER" id="PTHR21445">
    <property type="entry name" value="ENDONUCLEASE IV ENDODEOXYRIBONUCLEASE IV"/>
    <property type="match status" value="1"/>
</dbReference>
<reference evidence="1" key="1">
    <citation type="submission" date="2018-05" db="EMBL/GenBank/DDBJ databases">
        <authorList>
            <person name="Lanie J.A."/>
            <person name="Ng W.-L."/>
            <person name="Kazmierczak K.M."/>
            <person name="Andrzejewski T.M."/>
            <person name="Davidsen T.M."/>
            <person name="Wayne K.J."/>
            <person name="Tettelin H."/>
            <person name="Glass J.I."/>
            <person name="Rusch D."/>
            <person name="Podicherti R."/>
            <person name="Tsui H.-C.T."/>
            <person name="Winkler M.E."/>
        </authorList>
    </citation>
    <scope>NUCLEOTIDE SEQUENCE</scope>
</reference>
<feature type="non-terminal residue" evidence="1">
    <location>
        <position position="73"/>
    </location>
</feature>
<dbReference type="GO" id="GO:0003677">
    <property type="term" value="F:DNA binding"/>
    <property type="evidence" value="ECO:0007669"/>
    <property type="project" value="InterPro"/>
</dbReference>
<sequence>MKLGAHVSTSGGLSKAIERATDIGAETIQIFASSPRAWRFRHPDDETAEKFIQLSEQEGVGPCYIHGSYLVNI</sequence>
<evidence type="ECO:0008006" key="2">
    <source>
        <dbReference type="Google" id="ProtNLM"/>
    </source>
</evidence>
<name>A0A382DQS6_9ZZZZ</name>
<feature type="non-terminal residue" evidence="1">
    <location>
        <position position="1"/>
    </location>
</feature>
<protein>
    <recommendedName>
        <fullName evidence="2">Xylose isomerase-like TIM barrel domain-containing protein</fullName>
    </recommendedName>
</protein>
<dbReference type="GO" id="GO:0008270">
    <property type="term" value="F:zinc ion binding"/>
    <property type="evidence" value="ECO:0007669"/>
    <property type="project" value="InterPro"/>
</dbReference>
<organism evidence="1">
    <name type="scientific">marine metagenome</name>
    <dbReference type="NCBI Taxonomy" id="408172"/>
    <lineage>
        <taxon>unclassified sequences</taxon>
        <taxon>metagenomes</taxon>
        <taxon>ecological metagenomes</taxon>
    </lineage>
</organism>
<accession>A0A382DQS6</accession>
<evidence type="ECO:0000313" key="1">
    <source>
        <dbReference type="EMBL" id="SVB40422.1"/>
    </source>
</evidence>
<dbReference type="AlphaFoldDB" id="A0A382DQS6"/>